<organism evidence="5 6">
    <name type="scientific">Nonomuraea rhodomycinica</name>
    <dbReference type="NCBI Taxonomy" id="1712872"/>
    <lineage>
        <taxon>Bacteria</taxon>
        <taxon>Bacillati</taxon>
        <taxon>Actinomycetota</taxon>
        <taxon>Actinomycetes</taxon>
        <taxon>Streptosporangiales</taxon>
        <taxon>Streptosporangiaceae</taxon>
        <taxon>Nonomuraea</taxon>
    </lineage>
</organism>
<dbReference type="InterPro" id="IPR036388">
    <property type="entry name" value="WH-like_DNA-bd_sf"/>
</dbReference>
<protein>
    <submittedName>
        <fullName evidence="5">MarR family transcriptional regulator</fullName>
    </submittedName>
</protein>
<keyword evidence="2" id="KW-0238">DNA-binding</keyword>
<dbReference type="SMART" id="SM00347">
    <property type="entry name" value="HTH_MARR"/>
    <property type="match status" value="1"/>
</dbReference>
<dbReference type="PROSITE" id="PS01117">
    <property type="entry name" value="HTH_MARR_1"/>
    <property type="match status" value="1"/>
</dbReference>
<keyword evidence="3" id="KW-0804">Transcription</keyword>
<dbReference type="PANTHER" id="PTHR33164:SF43">
    <property type="entry name" value="HTH-TYPE TRANSCRIPTIONAL REPRESSOR YETL"/>
    <property type="match status" value="1"/>
</dbReference>
<dbReference type="InterPro" id="IPR036390">
    <property type="entry name" value="WH_DNA-bd_sf"/>
</dbReference>
<name>A0A7Y6IY84_9ACTN</name>
<dbReference type="InterPro" id="IPR000835">
    <property type="entry name" value="HTH_MarR-typ"/>
</dbReference>
<proteinExistence type="predicted"/>
<dbReference type="GO" id="GO:0006950">
    <property type="term" value="P:response to stress"/>
    <property type="evidence" value="ECO:0007669"/>
    <property type="project" value="TreeGrafter"/>
</dbReference>
<accession>A0A7Y6IY84</accession>
<dbReference type="EMBL" id="JABWGO010000014">
    <property type="protein sequence ID" value="NUW46043.1"/>
    <property type="molecule type" value="Genomic_DNA"/>
</dbReference>
<keyword evidence="1" id="KW-0805">Transcription regulation</keyword>
<dbReference type="InterPro" id="IPR039422">
    <property type="entry name" value="MarR/SlyA-like"/>
</dbReference>
<evidence type="ECO:0000256" key="2">
    <source>
        <dbReference type="ARBA" id="ARBA00023125"/>
    </source>
</evidence>
<dbReference type="GO" id="GO:0003677">
    <property type="term" value="F:DNA binding"/>
    <property type="evidence" value="ECO:0007669"/>
    <property type="project" value="UniProtKB-KW"/>
</dbReference>
<dbReference type="Proteomes" id="UP000546126">
    <property type="component" value="Unassembled WGS sequence"/>
</dbReference>
<evidence type="ECO:0000256" key="1">
    <source>
        <dbReference type="ARBA" id="ARBA00023015"/>
    </source>
</evidence>
<feature type="domain" description="HTH marR-type" evidence="4">
    <location>
        <begin position="55"/>
        <end position="187"/>
    </location>
</feature>
<comment type="caution">
    <text evidence="5">The sequence shown here is derived from an EMBL/GenBank/DDBJ whole genome shotgun (WGS) entry which is preliminary data.</text>
</comment>
<dbReference type="InterPro" id="IPR023187">
    <property type="entry name" value="Tscrpt_reg_MarR-type_CS"/>
</dbReference>
<evidence type="ECO:0000259" key="4">
    <source>
        <dbReference type="PROSITE" id="PS50995"/>
    </source>
</evidence>
<evidence type="ECO:0000313" key="5">
    <source>
        <dbReference type="EMBL" id="NUW46043.1"/>
    </source>
</evidence>
<keyword evidence="6" id="KW-1185">Reference proteome</keyword>
<dbReference type="PRINTS" id="PR00598">
    <property type="entry name" value="HTHMARR"/>
</dbReference>
<dbReference type="PANTHER" id="PTHR33164">
    <property type="entry name" value="TRANSCRIPTIONAL REGULATOR, MARR FAMILY"/>
    <property type="match status" value="1"/>
</dbReference>
<dbReference type="PROSITE" id="PS50995">
    <property type="entry name" value="HTH_MARR_2"/>
    <property type="match status" value="1"/>
</dbReference>
<sequence length="190" mass="20413">MARTWERVEESPAFEFGRVKLGAPATRTVCRRWLAQTYTDIVLSEIVKSESVSLNRSALLALQRATHATLHLISTELVDLDLTASEINALANLADGHGRTVSQLGAAVGARPTTLTSVLDRLERRGHITRGTRAGDRRSVLIELTDSGRAAAAVIAQTLTDIENRALEGLPAEAVAGFYAVLDALIKEGS</sequence>
<dbReference type="Gene3D" id="1.10.10.10">
    <property type="entry name" value="Winged helix-like DNA-binding domain superfamily/Winged helix DNA-binding domain"/>
    <property type="match status" value="1"/>
</dbReference>
<gene>
    <name evidence="5" type="ORF">HT134_38910</name>
</gene>
<evidence type="ECO:0000256" key="3">
    <source>
        <dbReference type="ARBA" id="ARBA00023163"/>
    </source>
</evidence>
<dbReference type="SUPFAM" id="SSF46785">
    <property type="entry name" value="Winged helix' DNA-binding domain"/>
    <property type="match status" value="1"/>
</dbReference>
<evidence type="ECO:0000313" key="6">
    <source>
        <dbReference type="Proteomes" id="UP000546126"/>
    </source>
</evidence>
<dbReference type="AlphaFoldDB" id="A0A7Y6IY84"/>
<reference evidence="5 6" key="1">
    <citation type="submission" date="2020-06" db="EMBL/GenBank/DDBJ databases">
        <authorList>
            <person name="Chanama M."/>
        </authorList>
    </citation>
    <scope>NUCLEOTIDE SEQUENCE [LARGE SCALE GENOMIC DNA]</scope>
    <source>
        <strain evidence="5 6">TBRC6557</strain>
    </source>
</reference>
<dbReference type="GO" id="GO:0003700">
    <property type="term" value="F:DNA-binding transcription factor activity"/>
    <property type="evidence" value="ECO:0007669"/>
    <property type="project" value="InterPro"/>
</dbReference>
<dbReference type="Pfam" id="PF12802">
    <property type="entry name" value="MarR_2"/>
    <property type="match status" value="1"/>
</dbReference>